<evidence type="ECO:0000313" key="2">
    <source>
        <dbReference type="Proteomes" id="UP000887116"/>
    </source>
</evidence>
<proteinExistence type="predicted"/>
<keyword evidence="2" id="KW-1185">Reference proteome</keyword>
<dbReference type="AlphaFoldDB" id="A0A8X6GGZ8"/>
<comment type="caution">
    <text evidence="1">The sequence shown here is derived from an EMBL/GenBank/DDBJ whole genome shotgun (WGS) entry which is preliminary data.</text>
</comment>
<dbReference type="EMBL" id="BMAO01005772">
    <property type="protein sequence ID" value="GFR03838.1"/>
    <property type="molecule type" value="Genomic_DNA"/>
</dbReference>
<gene>
    <name evidence="1" type="ORF">TNCT_611111</name>
</gene>
<reference evidence="1" key="1">
    <citation type="submission" date="2020-07" db="EMBL/GenBank/DDBJ databases">
        <title>Multicomponent nature underlies the extraordinary mechanical properties of spider dragline silk.</title>
        <authorList>
            <person name="Kono N."/>
            <person name="Nakamura H."/>
            <person name="Mori M."/>
            <person name="Yoshida Y."/>
            <person name="Ohtoshi R."/>
            <person name="Malay A.D."/>
            <person name="Moran D.A.P."/>
            <person name="Tomita M."/>
            <person name="Numata K."/>
            <person name="Arakawa K."/>
        </authorList>
    </citation>
    <scope>NUCLEOTIDE SEQUENCE</scope>
</reference>
<sequence>MCPVRLERVKLSHITIVCIETILGVQLDAMGDEGSNYMTSFKRVSEICFSRIYKVLQWPDWIFRFTPTYRDMKFHTRVMHNFLTKGSSP</sequence>
<protein>
    <submittedName>
        <fullName evidence="1">Uncharacterized protein</fullName>
    </submittedName>
</protein>
<dbReference type="OrthoDB" id="1470350at2759"/>
<name>A0A8X6GGZ8_TRICU</name>
<dbReference type="Proteomes" id="UP000887116">
    <property type="component" value="Unassembled WGS sequence"/>
</dbReference>
<evidence type="ECO:0000313" key="1">
    <source>
        <dbReference type="EMBL" id="GFR03838.1"/>
    </source>
</evidence>
<accession>A0A8X6GGZ8</accession>
<organism evidence="1 2">
    <name type="scientific">Trichonephila clavata</name>
    <name type="common">Joro spider</name>
    <name type="synonym">Nephila clavata</name>
    <dbReference type="NCBI Taxonomy" id="2740835"/>
    <lineage>
        <taxon>Eukaryota</taxon>
        <taxon>Metazoa</taxon>
        <taxon>Ecdysozoa</taxon>
        <taxon>Arthropoda</taxon>
        <taxon>Chelicerata</taxon>
        <taxon>Arachnida</taxon>
        <taxon>Araneae</taxon>
        <taxon>Araneomorphae</taxon>
        <taxon>Entelegynae</taxon>
        <taxon>Araneoidea</taxon>
        <taxon>Nephilidae</taxon>
        <taxon>Trichonephila</taxon>
    </lineage>
</organism>